<evidence type="ECO:0000259" key="7">
    <source>
        <dbReference type="PROSITE" id="PS50850"/>
    </source>
</evidence>
<evidence type="ECO:0000256" key="4">
    <source>
        <dbReference type="ARBA" id="ARBA00023136"/>
    </source>
</evidence>
<dbReference type="SUPFAM" id="SSF103473">
    <property type="entry name" value="MFS general substrate transporter"/>
    <property type="match status" value="1"/>
</dbReference>
<keyword evidence="2 6" id="KW-0812">Transmembrane</keyword>
<protein>
    <recommendedName>
        <fullName evidence="7">Major facilitator superfamily (MFS) profile domain-containing protein</fullName>
    </recommendedName>
</protein>
<evidence type="ECO:0000256" key="3">
    <source>
        <dbReference type="ARBA" id="ARBA00022989"/>
    </source>
</evidence>
<dbReference type="Gene3D" id="1.20.1250.20">
    <property type="entry name" value="MFS general substrate transporter like domains"/>
    <property type="match status" value="2"/>
</dbReference>
<dbReference type="InterPro" id="IPR045263">
    <property type="entry name" value="GLUT"/>
</dbReference>
<dbReference type="Proteomes" id="UP001562425">
    <property type="component" value="Unassembled WGS sequence"/>
</dbReference>
<gene>
    <name evidence="8" type="ORF">pipiens_006904</name>
</gene>
<feature type="transmembrane region" description="Helical" evidence="6">
    <location>
        <begin position="168"/>
        <end position="188"/>
    </location>
</feature>
<dbReference type="InterPro" id="IPR020846">
    <property type="entry name" value="MFS_dom"/>
</dbReference>
<keyword evidence="5" id="KW-0175">Coiled coil</keyword>
<dbReference type="GO" id="GO:0016020">
    <property type="term" value="C:membrane"/>
    <property type="evidence" value="ECO:0007669"/>
    <property type="project" value="UniProtKB-SubCell"/>
</dbReference>
<dbReference type="AlphaFoldDB" id="A0ABD1DMU2"/>
<dbReference type="InterPro" id="IPR005828">
    <property type="entry name" value="MFS_sugar_transport-like"/>
</dbReference>
<accession>A0ABD1DMU2</accession>
<feature type="coiled-coil region" evidence="5">
    <location>
        <begin position="48"/>
        <end position="102"/>
    </location>
</feature>
<dbReference type="EMBL" id="JBEHCU010005050">
    <property type="protein sequence ID" value="KAL1401081.1"/>
    <property type="molecule type" value="Genomic_DNA"/>
</dbReference>
<feature type="transmembrane region" description="Helical" evidence="6">
    <location>
        <begin position="200"/>
        <end position="217"/>
    </location>
</feature>
<keyword evidence="3 6" id="KW-1133">Transmembrane helix</keyword>
<organism evidence="8 9">
    <name type="scientific">Culex pipiens pipiens</name>
    <name type="common">Northern house mosquito</name>
    <dbReference type="NCBI Taxonomy" id="38569"/>
    <lineage>
        <taxon>Eukaryota</taxon>
        <taxon>Metazoa</taxon>
        <taxon>Ecdysozoa</taxon>
        <taxon>Arthropoda</taxon>
        <taxon>Hexapoda</taxon>
        <taxon>Insecta</taxon>
        <taxon>Pterygota</taxon>
        <taxon>Neoptera</taxon>
        <taxon>Endopterygota</taxon>
        <taxon>Diptera</taxon>
        <taxon>Nematocera</taxon>
        <taxon>Culicoidea</taxon>
        <taxon>Culicidae</taxon>
        <taxon>Culicinae</taxon>
        <taxon>Culicini</taxon>
        <taxon>Culex</taxon>
        <taxon>Culex</taxon>
    </lineage>
</organism>
<evidence type="ECO:0000256" key="5">
    <source>
        <dbReference type="SAM" id="Coils"/>
    </source>
</evidence>
<proteinExistence type="predicted"/>
<evidence type="ECO:0000313" key="8">
    <source>
        <dbReference type="EMBL" id="KAL1401081.1"/>
    </source>
</evidence>
<name>A0ABD1DMU2_CULPP</name>
<evidence type="ECO:0000256" key="6">
    <source>
        <dbReference type="SAM" id="Phobius"/>
    </source>
</evidence>
<comment type="caution">
    <text evidence="8">The sequence shown here is derived from an EMBL/GenBank/DDBJ whole genome shotgun (WGS) entry which is preliminary data.</text>
</comment>
<evidence type="ECO:0000256" key="1">
    <source>
        <dbReference type="ARBA" id="ARBA00004141"/>
    </source>
</evidence>
<sequence>MSYGDISYGLQKQVSVMSMNLSAKLDDLQRGDRHLETTVALCEIRTQLQELTKSVESCQSEVSEVKRDMVQIKHELDTVQQVKEEIEELREYVDRLEEHTHRRKLRLLEQGLTFFLTYAIFAAVLGMLQFGYNTGVINAPEVNIENFMKDVYKDRYGEDISEEFIQQLYSVAVSIFAIGGMLGGFSGGWMANRFGRKGGLLMNNVLGITGACLMGFTKMSHSYEILFLGRFIIGVNCGLNTSLVEEDIEEMRAEERAQQSESSISTIELICSPTLRAPLMIGIVMQLSQQFSGINAVFYYSTSLFMSSGLTEESAKFATIGIGAIMVVMTLRDGEPRGKWETFTRNIAIATTIDKSTSLCLIV</sequence>
<reference evidence="8 9" key="1">
    <citation type="submission" date="2024-05" db="EMBL/GenBank/DDBJ databases">
        <title>Culex pipiens pipiens assembly and annotation.</title>
        <authorList>
            <person name="Alout H."/>
            <person name="Durand T."/>
        </authorList>
    </citation>
    <scope>NUCLEOTIDE SEQUENCE [LARGE SCALE GENOMIC DNA]</scope>
    <source>
        <strain evidence="8">HA-2024</strain>
        <tissue evidence="8">Whole body</tissue>
    </source>
</reference>
<evidence type="ECO:0000313" key="9">
    <source>
        <dbReference type="Proteomes" id="UP001562425"/>
    </source>
</evidence>
<feature type="transmembrane region" description="Helical" evidence="6">
    <location>
        <begin position="112"/>
        <end position="132"/>
    </location>
</feature>
<dbReference type="PANTHER" id="PTHR23503">
    <property type="entry name" value="SOLUTE CARRIER FAMILY 2"/>
    <property type="match status" value="1"/>
</dbReference>
<dbReference type="PANTHER" id="PTHR23503:SF128">
    <property type="entry name" value="GLUCOSE TRANSPORTER TYPE 1"/>
    <property type="match status" value="1"/>
</dbReference>
<dbReference type="InterPro" id="IPR036259">
    <property type="entry name" value="MFS_trans_sf"/>
</dbReference>
<evidence type="ECO:0000256" key="2">
    <source>
        <dbReference type="ARBA" id="ARBA00022692"/>
    </source>
</evidence>
<feature type="domain" description="Major facilitator superfamily (MFS) profile" evidence="7">
    <location>
        <begin position="119"/>
        <end position="363"/>
    </location>
</feature>
<dbReference type="PROSITE" id="PS50850">
    <property type="entry name" value="MFS"/>
    <property type="match status" value="1"/>
</dbReference>
<keyword evidence="9" id="KW-1185">Reference proteome</keyword>
<comment type="subcellular location">
    <subcellularLocation>
        <location evidence="1">Membrane</location>
        <topology evidence="1">Multi-pass membrane protein</topology>
    </subcellularLocation>
</comment>
<dbReference type="Pfam" id="PF00083">
    <property type="entry name" value="Sugar_tr"/>
    <property type="match status" value="1"/>
</dbReference>
<keyword evidence="4 6" id="KW-0472">Membrane</keyword>